<dbReference type="InterPro" id="IPR014710">
    <property type="entry name" value="RmlC-like_jellyroll"/>
</dbReference>
<organism evidence="3 4">
    <name type="scientific">Niabella ginsenosidivorans</name>
    <dbReference type="NCBI Taxonomy" id="1176587"/>
    <lineage>
        <taxon>Bacteria</taxon>
        <taxon>Pseudomonadati</taxon>
        <taxon>Bacteroidota</taxon>
        <taxon>Chitinophagia</taxon>
        <taxon>Chitinophagales</taxon>
        <taxon>Chitinophagaceae</taxon>
        <taxon>Niabella</taxon>
    </lineage>
</organism>
<dbReference type="KEGG" id="nia:A8C56_21460"/>
<dbReference type="SUPFAM" id="SSF51182">
    <property type="entry name" value="RmlC-like cupins"/>
    <property type="match status" value="1"/>
</dbReference>
<dbReference type="PANTHER" id="PTHR36440:SF1">
    <property type="entry name" value="PUTATIVE (AFU_ORTHOLOGUE AFUA_8G07350)-RELATED"/>
    <property type="match status" value="1"/>
</dbReference>
<reference evidence="3 4" key="1">
    <citation type="submission" date="2016-05" db="EMBL/GenBank/DDBJ databases">
        <title>Niabella ginsenosidivorans BS26 whole genome sequencing.</title>
        <authorList>
            <person name="Im W.T."/>
            <person name="Siddiqi M.Z."/>
        </authorList>
    </citation>
    <scope>NUCLEOTIDE SEQUENCE [LARGE SCALE GENOMIC DNA]</scope>
    <source>
        <strain evidence="3 4">BS26</strain>
    </source>
</reference>
<dbReference type="InterPro" id="IPR013096">
    <property type="entry name" value="Cupin_2"/>
</dbReference>
<keyword evidence="1" id="KW-0812">Transmembrane</keyword>
<dbReference type="Gene3D" id="2.60.120.10">
    <property type="entry name" value="Jelly Rolls"/>
    <property type="match status" value="1"/>
</dbReference>
<keyword evidence="4" id="KW-1185">Reference proteome</keyword>
<dbReference type="Proteomes" id="UP000077667">
    <property type="component" value="Chromosome"/>
</dbReference>
<feature type="domain" description="Cupin type-2" evidence="2">
    <location>
        <begin position="32"/>
        <end position="99"/>
    </location>
</feature>
<dbReference type="OrthoDB" id="72027at2"/>
<gene>
    <name evidence="3" type="ORF">A8C56_21460</name>
</gene>
<dbReference type="InterPro" id="IPR011051">
    <property type="entry name" value="RmlC_Cupin_sf"/>
</dbReference>
<evidence type="ECO:0000256" key="1">
    <source>
        <dbReference type="SAM" id="Phobius"/>
    </source>
</evidence>
<accession>A0A1A9I922</accession>
<dbReference type="PANTHER" id="PTHR36440">
    <property type="entry name" value="PUTATIVE (AFU_ORTHOLOGUE AFUA_8G07350)-RELATED"/>
    <property type="match status" value="1"/>
</dbReference>
<dbReference type="InterPro" id="IPR053146">
    <property type="entry name" value="QDO-like"/>
</dbReference>
<sequence length="186" mass="20220">MEKTIINPVIKDQVTFTQTARATNGRITTLQVTLMPGGGTPLHYHKNFSETFIVVTGELTITLKNKALPLYAGQKLTVEPGQLHRFSNTSSGPVVFTTVILPGSEGFENALRILYGLAGDQKTDRKGIPKSLLALAVVSKISDMRPAGTGALMIPFFGLLNFIAGISGFHKKLVNRYCKMPEVQKC</sequence>
<dbReference type="RefSeq" id="WP_067760563.1">
    <property type="nucleotide sequence ID" value="NZ_CP015772.1"/>
</dbReference>
<dbReference type="AlphaFoldDB" id="A0A1A9I922"/>
<evidence type="ECO:0000259" key="2">
    <source>
        <dbReference type="Pfam" id="PF07883"/>
    </source>
</evidence>
<evidence type="ECO:0000313" key="4">
    <source>
        <dbReference type="Proteomes" id="UP000077667"/>
    </source>
</evidence>
<name>A0A1A9I922_9BACT</name>
<protein>
    <recommendedName>
        <fullName evidence="2">Cupin type-2 domain-containing protein</fullName>
    </recommendedName>
</protein>
<dbReference type="STRING" id="1176587.A8C56_21460"/>
<evidence type="ECO:0000313" key="3">
    <source>
        <dbReference type="EMBL" id="ANH83202.1"/>
    </source>
</evidence>
<dbReference type="Pfam" id="PF07883">
    <property type="entry name" value="Cupin_2"/>
    <property type="match status" value="1"/>
</dbReference>
<dbReference type="EMBL" id="CP015772">
    <property type="protein sequence ID" value="ANH83202.1"/>
    <property type="molecule type" value="Genomic_DNA"/>
</dbReference>
<proteinExistence type="predicted"/>
<keyword evidence="1" id="KW-1133">Transmembrane helix</keyword>
<feature type="transmembrane region" description="Helical" evidence="1">
    <location>
        <begin position="150"/>
        <end position="170"/>
    </location>
</feature>
<keyword evidence="1" id="KW-0472">Membrane</keyword>